<proteinExistence type="predicted"/>
<sequence length="241" mass="26557">MKTLDFNCTLITGGSGGIGRAMAQHLISQSEKVIIARRTESTLQSTAKEIGAAAYYILDTGAVSAIPSFTAQVTKDHPDLDRLVAGVQRPLQVLEMKPEEFLGKADQEIDINICGPMHLTLGLLEHFRGKKEGAVGMNVSSVLGFIPTSVINPVYNGTKAWLHFWSMKLRTQLRDTNIKVVEIAPPTVATNLHRERTDPDDNKKEKNPNALSVDEFMNFVIRGWKKDRDVIGAGMSEKVVE</sequence>
<keyword evidence="2" id="KW-1185">Reference proteome</keyword>
<reference evidence="1" key="1">
    <citation type="submission" date="2022-10" db="EMBL/GenBank/DDBJ databases">
        <title>Culturing micro-colonial fungi from biological soil crusts in the Mojave desert and describing Neophaeococcomyces mojavensis, and introducing the new genera and species Taxawa tesnikishii.</title>
        <authorList>
            <person name="Kurbessoian T."/>
            <person name="Stajich J.E."/>
        </authorList>
    </citation>
    <scope>NUCLEOTIDE SEQUENCE</scope>
    <source>
        <strain evidence="1">JES_115</strain>
    </source>
</reference>
<gene>
    <name evidence="1" type="ORF">H2199_008216</name>
</gene>
<dbReference type="Proteomes" id="UP001172680">
    <property type="component" value="Unassembled WGS sequence"/>
</dbReference>
<accession>A0ACC2YKM4</accession>
<evidence type="ECO:0000313" key="2">
    <source>
        <dbReference type="Proteomes" id="UP001172680"/>
    </source>
</evidence>
<protein>
    <submittedName>
        <fullName evidence="1">Uncharacterized protein</fullName>
    </submittedName>
</protein>
<name>A0ACC2YKM4_9PEZI</name>
<dbReference type="EMBL" id="JAPDRP010000026">
    <property type="protein sequence ID" value="KAJ9635863.1"/>
    <property type="molecule type" value="Genomic_DNA"/>
</dbReference>
<comment type="caution">
    <text evidence="1">The sequence shown here is derived from an EMBL/GenBank/DDBJ whole genome shotgun (WGS) entry which is preliminary data.</text>
</comment>
<organism evidence="1 2">
    <name type="scientific">Coniosporium tulheliwenetii</name>
    <dbReference type="NCBI Taxonomy" id="3383036"/>
    <lineage>
        <taxon>Eukaryota</taxon>
        <taxon>Fungi</taxon>
        <taxon>Dikarya</taxon>
        <taxon>Ascomycota</taxon>
        <taxon>Pezizomycotina</taxon>
        <taxon>Dothideomycetes</taxon>
        <taxon>Dothideomycetes incertae sedis</taxon>
        <taxon>Coniosporium</taxon>
    </lineage>
</organism>
<evidence type="ECO:0000313" key="1">
    <source>
        <dbReference type="EMBL" id="KAJ9635863.1"/>
    </source>
</evidence>